<keyword evidence="14" id="KW-0479">Metal-binding</keyword>
<dbReference type="NCBIfam" id="TIGR01205">
    <property type="entry name" value="D_ala_D_alaTIGR"/>
    <property type="match status" value="1"/>
</dbReference>
<gene>
    <name evidence="13" type="primary">ddl</name>
    <name evidence="17" type="ORF">AVDCRST_MAG42-59</name>
</gene>
<comment type="cofactor">
    <cofactor evidence="1">
        <name>Mn(2+)</name>
        <dbReference type="ChEBI" id="CHEBI:29035"/>
    </cofactor>
</comment>
<dbReference type="PIRSF" id="PIRSF039102">
    <property type="entry name" value="Ddl/VanB"/>
    <property type="match status" value="1"/>
</dbReference>
<keyword evidence="6 13" id="KW-0436">Ligase</keyword>
<evidence type="ECO:0000256" key="9">
    <source>
        <dbReference type="ARBA" id="ARBA00022960"/>
    </source>
</evidence>
<dbReference type="InterPro" id="IPR005905">
    <property type="entry name" value="D_ala_D_ala"/>
</dbReference>
<feature type="binding site" evidence="14">
    <location>
        <position position="265"/>
    </location>
    <ligand>
        <name>Mg(2+)</name>
        <dbReference type="ChEBI" id="CHEBI:18420"/>
        <label>2</label>
    </ligand>
</feature>
<dbReference type="Gene3D" id="3.30.1490.20">
    <property type="entry name" value="ATP-grasp fold, A domain"/>
    <property type="match status" value="1"/>
</dbReference>
<dbReference type="Pfam" id="PF01820">
    <property type="entry name" value="Dala_Dala_lig_N"/>
    <property type="match status" value="1"/>
</dbReference>
<evidence type="ECO:0000256" key="5">
    <source>
        <dbReference type="ARBA" id="ARBA00022490"/>
    </source>
</evidence>
<keyword evidence="8 15" id="KW-0067">ATP-binding</keyword>
<dbReference type="UniPathway" id="UPA00219"/>
<dbReference type="PANTHER" id="PTHR23132">
    <property type="entry name" value="D-ALANINE--D-ALANINE LIGASE"/>
    <property type="match status" value="1"/>
</dbReference>
<feature type="binding site" evidence="14">
    <location>
        <position position="265"/>
    </location>
    <ligand>
        <name>Mg(2+)</name>
        <dbReference type="ChEBI" id="CHEBI:18420"/>
        <label>1</label>
    </ligand>
</feature>
<dbReference type="GO" id="GO:0009252">
    <property type="term" value="P:peptidoglycan biosynthetic process"/>
    <property type="evidence" value="ECO:0007669"/>
    <property type="project" value="UniProtKB-UniRule"/>
</dbReference>
<comment type="similarity">
    <text evidence="3 13">Belongs to the D-alanine--D-alanine ligase family.</text>
</comment>
<dbReference type="EMBL" id="CADCTA010000008">
    <property type="protein sequence ID" value="CAA9212960.1"/>
    <property type="molecule type" value="Genomic_DNA"/>
</dbReference>
<dbReference type="EC" id="6.3.2.4" evidence="4 13"/>
<dbReference type="SUPFAM" id="SSF56059">
    <property type="entry name" value="Glutathione synthetase ATP-binding domain-like"/>
    <property type="match status" value="1"/>
</dbReference>
<dbReference type="GO" id="GO:0008716">
    <property type="term" value="F:D-alanine-D-alanine ligase activity"/>
    <property type="evidence" value="ECO:0007669"/>
    <property type="project" value="UniProtKB-UniRule"/>
</dbReference>
<evidence type="ECO:0000256" key="15">
    <source>
        <dbReference type="PROSITE-ProRule" id="PRU00409"/>
    </source>
</evidence>
<evidence type="ECO:0000256" key="8">
    <source>
        <dbReference type="ARBA" id="ARBA00022840"/>
    </source>
</evidence>
<evidence type="ECO:0000256" key="3">
    <source>
        <dbReference type="ARBA" id="ARBA00010871"/>
    </source>
</evidence>
<keyword evidence="10 13" id="KW-0573">Peptidoglycan synthesis</keyword>
<dbReference type="PROSITE" id="PS00844">
    <property type="entry name" value="DALA_DALA_LIGASE_2"/>
    <property type="match status" value="1"/>
</dbReference>
<dbReference type="GO" id="GO:0008360">
    <property type="term" value="P:regulation of cell shape"/>
    <property type="evidence" value="ECO:0007669"/>
    <property type="project" value="UniProtKB-KW"/>
</dbReference>
<evidence type="ECO:0000256" key="1">
    <source>
        <dbReference type="ARBA" id="ARBA00001936"/>
    </source>
</evidence>
<comment type="function">
    <text evidence="13">Cell wall formation.</text>
</comment>
<dbReference type="InterPro" id="IPR000291">
    <property type="entry name" value="D-Ala_lig_Van_CS"/>
</dbReference>
<dbReference type="AlphaFoldDB" id="A0A6J4H5D3"/>
<evidence type="ECO:0000256" key="14">
    <source>
        <dbReference type="PIRSR" id="PIRSR039102-3"/>
    </source>
</evidence>
<keyword evidence="7 15" id="KW-0547">Nucleotide-binding</keyword>
<evidence type="ECO:0000256" key="2">
    <source>
        <dbReference type="ARBA" id="ARBA00004496"/>
    </source>
</evidence>
<evidence type="ECO:0000259" key="16">
    <source>
        <dbReference type="PROSITE" id="PS50975"/>
    </source>
</evidence>
<dbReference type="GO" id="GO:0005524">
    <property type="term" value="F:ATP binding"/>
    <property type="evidence" value="ECO:0007669"/>
    <property type="project" value="UniProtKB-UniRule"/>
</dbReference>
<dbReference type="InterPro" id="IPR013815">
    <property type="entry name" value="ATP_grasp_subdomain_1"/>
</dbReference>
<dbReference type="Gene3D" id="3.40.50.20">
    <property type="match status" value="1"/>
</dbReference>
<comment type="cofactor">
    <cofactor evidence="14">
        <name>Mg(2+)</name>
        <dbReference type="ChEBI" id="CHEBI:18420"/>
    </cofactor>
    <cofactor evidence="14">
        <name>Mn(2+)</name>
        <dbReference type="ChEBI" id="CHEBI:29035"/>
    </cofactor>
    <text evidence="14">Binds 2 magnesium or manganese ions per subunit.</text>
</comment>
<evidence type="ECO:0000256" key="12">
    <source>
        <dbReference type="ARBA" id="ARBA00047614"/>
    </source>
</evidence>
<comment type="subcellular location">
    <subcellularLocation>
        <location evidence="2 13">Cytoplasm</location>
    </subcellularLocation>
</comment>
<feature type="domain" description="ATP-grasp" evidence="16">
    <location>
        <begin position="102"/>
        <end position="298"/>
    </location>
</feature>
<keyword evidence="14" id="KW-0464">Manganese</keyword>
<evidence type="ECO:0000256" key="11">
    <source>
        <dbReference type="ARBA" id="ARBA00023316"/>
    </source>
</evidence>
<accession>A0A6J4H5D3</accession>
<evidence type="ECO:0000256" key="10">
    <source>
        <dbReference type="ARBA" id="ARBA00022984"/>
    </source>
</evidence>
<keyword evidence="5 13" id="KW-0963">Cytoplasm</keyword>
<name>A0A6J4H5D3_9BACT</name>
<comment type="pathway">
    <text evidence="13">Cell wall biogenesis; peptidoglycan biosynthesis.</text>
</comment>
<dbReference type="NCBIfam" id="NF002378">
    <property type="entry name" value="PRK01372.1"/>
    <property type="match status" value="1"/>
</dbReference>
<dbReference type="HAMAP" id="MF_00047">
    <property type="entry name" value="Dala_Dala_lig"/>
    <property type="match status" value="1"/>
</dbReference>
<comment type="catalytic activity">
    <reaction evidence="12 13">
        <text>2 D-alanine + ATP = D-alanyl-D-alanine + ADP + phosphate + H(+)</text>
        <dbReference type="Rhea" id="RHEA:11224"/>
        <dbReference type="ChEBI" id="CHEBI:15378"/>
        <dbReference type="ChEBI" id="CHEBI:30616"/>
        <dbReference type="ChEBI" id="CHEBI:43474"/>
        <dbReference type="ChEBI" id="CHEBI:57416"/>
        <dbReference type="ChEBI" id="CHEBI:57822"/>
        <dbReference type="ChEBI" id="CHEBI:456216"/>
        <dbReference type="EC" id="6.3.2.4"/>
    </reaction>
</comment>
<feature type="binding site" evidence="14">
    <location>
        <position position="252"/>
    </location>
    <ligand>
        <name>Mg(2+)</name>
        <dbReference type="ChEBI" id="CHEBI:18420"/>
        <label>1</label>
    </ligand>
</feature>
<dbReference type="InterPro" id="IPR016185">
    <property type="entry name" value="PreATP-grasp_dom_sf"/>
</dbReference>
<feature type="binding site" evidence="14">
    <location>
        <position position="267"/>
    </location>
    <ligand>
        <name>Mg(2+)</name>
        <dbReference type="ChEBI" id="CHEBI:18420"/>
        <label>2</label>
    </ligand>
</feature>
<dbReference type="GO" id="GO:0046872">
    <property type="term" value="F:metal ion binding"/>
    <property type="evidence" value="ECO:0007669"/>
    <property type="project" value="UniProtKB-KW"/>
</dbReference>
<keyword evidence="9 13" id="KW-0133">Cell shape</keyword>
<dbReference type="GO" id="GO:0005737">
    <property type="term" value="C:cytoplasm"/>
    <property type="evidence" value="ECO:0007669"/>
    <property type="project" value="UniProtKB-SubCell"/>
</dbReference>
<sequence length="308" mass="33302">MDLTGKHIAVLKGGPGSERPVSLATAAGVSKALKSLGAKVTEVDVHGPDFEVPADVEIAFLTIHGTFGEDGQIQQILEDRGIPYTGDDVERSRISFDKILSKEHFDAARVATPKWETIAVGERPKMRVPMVIKAPREGSTVGVYIVKTEAELEHALKDGAQYAERLLVEEFVPARELTVGVLGDQALPIIEIVAKEGFYDFAEKYPFLKPGSGGGARHFCPAPISEEQTRAIQEFALRAFRGLGLQVYGRVDVMLPESGDFTVLEINTIPGMTETSLLPEAAAAAGISYPELCARIIELSFARRAKAT</sequence>
<dbReference type="Gene3D" id="3.30.470.20">
    <property type="entry name" value="ATP-grasp fold, B domain"/>
    <property type="match status" value="1"/>
</dbReference>
<dbReference type="SUPFAM" id="SSF52440">
    <property type="entry name" value="PreATP-grasp domain"/>
    <property type="match status" value="1"/>
</dbReference>
<evidence type="ECO:0000313" key="17">
    <source>
        <dbReference type="EMBL" id="CAA9212960.1"/>
    </source>
</evidence>
<dbReference type="PROSITE" id="PS50975">
    <property type="entry name" value="ATP_GRASP"/>
    <property type="match status" value="1"/>
</dbReference>
<organism evidence="17">
    <name type="scientific">uncultured Chthoniobacterales bacterium</name>
    <dbReference type="NCBI Taxonomy" id="1836801"/>
    <lineage>
        <taxon>Bacteria</taxon>
        <taxon>Pseudomonadati</taxon>
        <taxon>Verrucomicrobiota</taxon>
        <taxon>Spartobacteria</taxon>
        <taxon>Chthoniobacterales</taxon>
        <taxon>environmental samples</taxon>
    </lineage>
</organism>
<protein>
    <recommendedName>
        <fullName evidence="4 13">D-alanine--D-alanine ligase</fullName>
        <ecNumber evidence="4 13">6.3.2.4</ecNumber>
    </recommendedName>
    <alternativeName>
        <fullName evidence="13">D-Ala-D-Ala ligase</fullName>
    </alternativeName>
    <alternativeName>
        <fullName evidence="13">D-alanylalanine synthetase</fullName>
    </alternativeName>
</protein>
<dbReference type="InterPro" id="IPR011095">
    <property type="entry name" value="Dala_Dala_lig_C"/>
</dbReference>
<evidence type="ECO:0000256" key="6">
    <source>
        <dbReference type="ARBA" id="ARBA00022598"/>
    </source>
</evidence>
<keyword evidence="11 13" id="KW-0961">Cell wall biogenesis/degradation</keyword>
<evidence type="ECO:0000256" key="7">
    <source>
        <dbReference type="ARBA" id="ARBA00022741"/>
    </source>
</evidence>
<reference evidence="17" key="1">
    <citation type="submission" date="2020-02" db="EMBL/GenBank/DDBJ databases">
        <authorList>
            <person name="Meier V. D."/>
        </authorList>
    </citation>
    <scope>NUCLEOTIDE SEQUENCE</scope>
    <source>
        <strain evidence="17">AVDCRST_MAG42</strain>
    </source>
</reference>
<evidence type="ECO:0000256" key="13">
    <source>
        <dbReference type="HAMAP-Rule" id="MF_00047"/>
    </source>
</evidence>
<dbReference type="Pfam" id="PF07478">
    <property type="entry name" value="Dala_Dala_lig_C"/>
    <property type="match status" value="1"/>
</dbReference>
<dbReference type="InterPro" id="IPR011127">
    <property type="entry name" value="Dala_Dala_lig_N"/>
</dbReference>
<dbReference type="GO" id="GO:0071555">
    <property type="term" value="P:cell wall organization"/>
    <property type="evidence" value="ECO:0007669"/>
    <property type="project" value="UniProtKB-KW"/>
</dbReference>
<keyword evidence="14" id="KW-0460">Magnesium</keyword>
<evidence type="ECO:0000256" key="4">
    <source>
        <dbReference type="ARBA" id="ARBA00012216"/>
    </source>
</evidence>
<dbReference type="InterPro" id="IPR011761">
    <property type="entry name" value="ATP-grasp"/>
</dbReference>
<proteinExistence type="inferred from homology"/>
<dbReference type="PANTHER" id="PTHR23132:SF23">
    <property type="entry name" value="D-ALANINE--D-ALANINE LIGASE B"/>
    <property type="match status" value="1"/>
</dbReference>